<evidence type="ECO:0008006" key="4">
    <source>
        <dbReference type="Google" id="ProtNLM"/>
    </source>
</evidence>
<evidence type="ECO:0000313" key="3">
    <source>
        <dbReference type="Proteomes" id="UP000800094"/>
    </source>
</evidence>
<dbReference type="PROSITE" id="PS51257">
    <property type="entry name" value="PROKAR_LIPOPROTEIN"/>
    <property type="match status" value="1"/>
</dbReference>
<proteinExistence type="predicted"/>
<dbReference type="EMBL" id="ML987189">
    <property type="protein sequence ID" value="KAF2257386.1"/>
    <property type="molecule type" value="Genomic_DNA"/>
</dbReference>
<organism evidence="2 3">
    <name type="scientific">Trematosphaeria pertusa</name>
    <dbReference type="NCBI Taxonomy" id="390896"/>
    <lineage>
        <taxon>Eukaryota</taxon>
        <taxon>Fungi</taxon>
        <taxon>Dikarya</taxon>
        <taxon>Ascomycota</taxon>
        <taxon>Pezizomycotina</taxon>
        <taxon>Dothideomycetes</taxon>
        <taxon>Pleosporomycetidae</taxon>
        <taxon>Pleosporales</taxon>
        <taxon>Massarineae</taxon>
        <taxon>Trematosphaeriaceae</taxon>
        <taxon>Trematosphaeria</taxon>
    </lineage>
</organism>
<dbReference type="AlphaFoldDB" id="A0A6A6J415"/>
<feature type="chain" id="PRO_5025510797" description="Carbohydrate-binding module family 18 protein" evidence="1">
    <location>
        <begin position="21"/>
        <end position="153"/>
    </location>
</feature>
<keyword evidence="1" id="KW-0732">Signal</keyword>
<dbReference type="RefSeq" id="XP_033692390.1">
    <property type="nucleotide sequence ID" value="XM_033827757.1"/>
</dbReference>
<evidence type="ECO:0000313" key="2">
    <source>
        <dbReference type="EMBL" id="KAF2257386.1"/>
    </source>
</evidence>
<gene>
    <name evidence="2" type="ORF">BU26DRAFT_514076</name>
</gene>
<dbReference type="GeneID" id="54581087"/>
<keyword evidence="3" id="KW-1185">Reference proteome</keyword>
<feature type="signal peptide" evidence="1">
    <location>
        <begin position="1"/>
        <end position="20"/>
    </location>
</feature>
<reference evidence="2" key="1">
    <citation type="journal article" date="2020" name="Stud. Mycol.">
        <title>101 Dothideomycetes genomes: a test case for predicting lifestyles and emergence of pathogens.</title>
        <authorList>
            <person name="Haridas S."/>
            <person name="Albert R."/>
            <person name="Binder M."/>
            <person name="Bloem J."/>
            <person name="Labutti K."/>
            <person name="Salamov A."/>
            <person name="Andreopoulos B."/>
            <person name="Baker S."/>
            <person name="Barry K."/>
            <person name="Bills G."/>
            <person name="Bluhm B."/>
            <person name="Cannon C."/>
            <person name="Castanera R."/>
            <person name="Culley D."/>
            <person name="Daum C."/>
            <person name="Ezra D."/>
            <person name="Gonzalez J."/>
            <person name="Henrissat B."/>
            <person name="Kuo A."/>
            <person name="Liang C."/>
            <person name="Lipzen A."/>
            <person name="Lutzoni F."/>
            <person name="Magnuson J."/>
            <person name="Mondo S."/>
            <person name="Nolan M."/>
            <person name="Ohm R."/>
            <person name="Pangilinan J."/>
            <person name="Park H.-J."/>
            <person name="Ramirez L."/>
            <person name="Alfaro M."/>
            <person name="Sun H."/>
            <person name="Tritt A."/>
            <person name="Yoshinaga Y."/>
            <person name="Zwiers L.-H."/>
            <person name="Turgeon B."/>
            <person name="Goodwin S."/>
            <person name="Spatafora J."/>
            <person name="Crous P."/>
            <person name="Grigoriev I."/>
        </authorList>
    </citation>
    <scope>NUCLEOTIDE SEQUENCE</scope>
    <source>
        <strain evidence="2">CBS 122368</strain>
    </source>
</reference>
<accession>A0A6A6J415</accession>
<dbReference type="Proteomes" id="UP000800094">
    <property type="component" value="Unassembled WGS sequence"/>
</dbReference>
<dbReference type="OrthoDB" id="10546392at2759"/>
<protein>
    <recommendedName>
        <fullName evidence="4">Carbohydrate-binding module family 18 protein</fullName>
    </recommendedName>
</protein>
<name>A0A6A6J415_9PLEO</name>
<sequence length="153" mass="15652">MATKAVVLLASLLAVGPAAAAGFTGCKSLDYDAFYAAKPADEFPVVGPQGLYLTNADGSCVVLDVLQAGFADAYPELYDAYTGALKIITAEAAELGVPPFKRDAPGRRAAAATCGEHCSGSWATCDGGCSCQYDFTWCAGGGPGGCVAWYKCK</sequence>
<evidence type="ECO:0000256" key="1">
    <source>
        <dbReference type="SAM" id="SignalP"/>
    </source>
</evidence>